<name>A0ABS1EJX0_9CLOT</name>
<organism evidence="4 5">
    <name type="scientific">Clostridium yunnanense</name>
    <dbReference type="NCBI Taxonomy" id="2800325"/>
    <lineage>
        <taxon>Bacteria</taxon>
        <taxon>Bacillati</taxon>
        <taxon>Bacillota</taxon>
        <taxon>Clostridia</taxon>
        <taxon>Eubacteriales</taxon>
        <taxon>Clostridiaceae</taxon>
        <taxon>Clostridium</taxon>
    </lineage>
</organism>
<dbReference type="Proteomes" id="UP000596739">
    <property type="component" value="Unassembled WGS sequence"/>
</dbReference>
<evidence type="ECO:0000259" key="3">
    <source>
        <dbReference type="Pfam" id="PF04536"/>
    </source>
</evidence>
<evidence type="ECO:0000256" key="2">
    <source>
        <dbReference type="SAM" id="SignalP"/>
    </source>
</evidence>
<evidence type="ECO:0000313" key="4">
    <source>
        <dbReference type="EMBL" id="MBK1809663.1"/>
    </source>
</evidence>
<feature type="chain" id="PRO_5045049811" evidence="2">
    <location>
        <begin position="23"/>
        <end position="268"/>
    </location>
</feature>
<dbReference type="Pfam" id="PF04536">
    <property type="entry name" value="TPM_phosphatase"/>
    <property type="match status" value="1"/>
</dbReference>
<dbReference type="Gene3D" id="3.10.310.50">
    <property type="match status" value="1"/>
</dbReference>
<dbReference type="EMBL" id="JAENHN010000009">
    <property type="protein sequence ID" value="MBK1809663.1"/>
    <property type="molecule type" value="Genomic_DNA"/>
</dbReference>
<protein>
    <submittedName>
        <fullName evidence="4">TPM domain-containing protein</fullName>
    </submittedName>
</protein>
<keyword evidence="2" id="KW-0732">Signal</keyword>
<feature type="signal peptide" evidence="2">
    <location>
        <begin position="1"/>
        <end position="22"/>
    </location>
</feature>
<sequence>MKKYYKIILPLILLLSSILSGASSNDLPNKPTSDIFFQDYAKMFSNDTKSYILSTSNDVRNKTTAEVAVVTIDSLNGASIEEYANSLFRKWGIGNKEKNNGVLILISKNDRKFRIEVGYGLEGILPDGKVGSYLREMSSYFKQNQYDKGITTTYKRIIGDIGQEYNVDVTNYTKDVPDKISDDSDNMNSKSSNTFTNKVSNVVKTIVMVIFLIIVFSSRGRGRRGGGGGFYYGGGFGDGGSGGFGGSSGGSDSFGGGDSGGGGSSGDW</sequence>
<dbReference type="InterPro" id="IPR007621">
    <property type="entry name" value="TPM_dom"/>
</dbReference>
<gene>
    <name evidence="4" type="ORF">JHL18_03285</name>
</gene>
<dbReference type="RefSeq" id="WP_200266209.1">
    <property type="nucleotide sequence ID" value="NZ_JAENHN010000009.1"/>
</dbReference>
<feature type="domain" description="TPM" evidence="3">
    <location>
        <begin position="38"/>
        <end position="158"/>
    </location>
</feature>
<evidence type="ECO:0000256" key="1">
    <source>
        <dbReference type="SAM" id="MobiDB-lite"/>
    </source>
</evidence>
<comment type="caution">
    <text evidence="4">The sequence shown here is derived from an EMBL/GenBank/DDBJ whole genome shotgun (WGS) entry which is preliminary data.</text>
</comment>
<keyword evidence="5" id="KW-1185">Reference proteome</keyword>
<dbReference type="PANTHER" id="PTHR30373">
    <property type="entry name" value="UPF0603 PROTEIN YGCG"/>
    <property type="match status" value="1"/>
</dbReference>
<accession>A0ABS1EJX0</accession>
<evidence type="ECO:0000313" key="5">
    <source>
        <dbReference type="Proteomes" id="UP000596739"/>
    </source>
</evidence>
<reference evidence="5" key="1">
    <citation type="submission" date="2021-01" db="EMBL/GenBank/DDBJ databases">
        <title>Genome public.</title>
        <authorList>
            <person name="Liu C."/>
            <person name="Sun Q."/>
        </authorList>
    </citation>
    <scope>NUCLEOTIDE SEQUENCE [LARGE SCALE GENOMIC DNA]</scope>
    <source>
        <strain evidence="5">YIM B02505</strain>
    </source>
</reference>
<proteinExistence type="predicted"/>
<dbReference type="PANTHER" id="PTHR30373:SF2">
    <property type="entry name" value="UPF0603 PROTEIN YGCG"/>
    <property type="match status" value="1"/>
</dbReference>
<feature type="region of interest" description="Disordered" evidence="1">
    <location>
        <begin position="243"/>
        <end position="268"/>
    </location>
</feature>